<feature type="region of interest" description="Disordered" evidence="1">
    <location>
        <begin position="95"/>
        <end position="122"/>
    </location>
</feature>
<dbReference type="EMBL" id="AWWV01009216">
    <property type="protein sequence ID" value="OMO87463.1"/>
    <property type="molecule type" value="Genomic_DNA"/>
</dbReference>
<feature type="compositionally biased region" description="Polar residues" evidence="1">
    <location>
        <begin position="1"/>
        <end position="15"/>
    </location>
</feature>
<feature type="compositionally biased region" description="Polar residues" evidence="1">
    <location>
        <begin position="22"/>
        <end position="41"/>
    </location>
</feature>
<feature type="region of interest" description="Disordered" evidence="1">
    <location>
        <begin position="1"/>
        <end position="41"/>
    </location>
</feature>
<protein>
    <submittedName>
        <fullName evidence="2">Uncharacterized protein</fullName>
    </submittedName>
</protein>
<evidence type="ECO:0000256" key="1">
    <source>
        <dbReference type="SAM" id="MobiDB-lite"/>
    </source>
</evidence>
<evidence type="ECO:0000313" key="2">
    <source>
        <dbReference type="EMBL" id="OMO87463.1"/>
    </source>
</evidence>
<comment type="caution">
    <text evidence="2">The sequence shown here is derived from an EMBL/GenBank/DDBJ whole genome shotgun (WGS) entry which is preliminary data.</text>
</comment>
<sequence length="122" mass="13293">MIQESSLPNSKNTSPIDLATITPASQNFAQSPTKEISEDYTTSSNFQLEISPVQVDAIRLQRQRHFPSKYAGFEVSIPPSLTSKDAIINPHAKTCRSATSESHGSPSRTRPNCTATPSFISI</sequence>
<gene>
    <name evidence="2" type="ORF">CCACVL1_09036</name>
</gene>
<dbReference type="AlphaFoldDB" id="A0A1R3IY23"/>
<dbReference type="Gramene" id="OMO87463">
    <property type="protein sequence ID" value="OMO87463"/>
    <property type="gene ID" value="CCACVL1_09036"/>
</dbReference>
<reference evidence="2 3" key="1">
    <citation type="submission" date="2013-09" db="EMBL/GenBank/DDBJ databases">
        <title>Corchorus capsularis genome sequencing.</title>
        <authorList>
            <person name="Alam M."/>
            <person name="Haque M.S."/>
            <person name="Islam M.S."/>
            <person name="Emdad E.M."/>
            <person name="Islam M.M."/>
            <person name="Ahmed B."/>
            <person name="Halim A."/>
            <person name="Hossen Q.M.M."/>
            <person name="Hossain M.Z."/>
            <person name="Ahmed R."/>
            <person name="Khan M.M."/>
            <person name="Islam R."/>
            <person name="Rashid M.M."/>
            <person name="Khan S.A."/>
            <person name="Rahman M.S."/>
            <person name="Alam M."/>
        </authorList>
    </citation>
    <scope>NUCLEOTIDE SEQUENCE [LARGE SCALE GENOMIC DNA]</scope>
    <source>
        <strain evidence="3">cv. CVL-1</strain>
        <tissue evidence="2">Whole seedling</tissue>
    </source>
</reference>
<feature type="compositionally biased region" description="Polar residues" evidence="1">
    <location>
        <begin position="96"/>
        <end position="122"/>
    </location>
</feature>
<keyword evidence="3" id="KW-1185">Reference proteome</keyword>
<organism evidence="2 3">
    <name type="scientific">Corchorus capsularis</name>
    <name type="common">Jute</name>
    <dbReference type="NCBI Taxonomy" id="210143"/>
    <lineage>
        <taxon>Eukaryota</taxon>
        <taxon>Viridiplantae</taxon>
        <taxon>Streptophyta</taxon>
        <taxon>Embryophyta</taxon>
        <taxon>Tracheophyta</taxon>
        <taxon>Spermatophyta</taxon>
        <taxon>Magnoliopsida</taxon>
        <taxon>eudicotyledons</taxon>
        <taxon>Gunneridae</taxon>
        <taxon>Pentapetalae</taxon>
        <taxon>rosids</taxon>
        <taxon>malvids</taxon>
        <taxon>Malvales</taxon>
        <taxon>Malvaceae</taxon>
        <taxon>Grewioideae</taxon>
        <taxon>Apeibeae</taxon>
        <taxon>Corchorus</taxon>
    </lineage>
</organism>
<accession>A0A1R3IY23</accession>
<dbReference type="Proteomes" id="UP000188268">
    <property type="component" value="Unassembled WGS sequence"/>
</dbReference>
<proteinExistence type="predicted"/>
<evidence type="ECO:0000313" key="3">
    <source>
        <dbReference type="Proteomes" id="UP000188268"/>
    </source>
</evidence>
<name>A0A1R3IY23_COCAP</name>